<dbReference type="Proteomes" id="UP000823388">
    <property type="component" value="Chromosome 3K"/>
</dbReference>
<dbReference type="AlphaFoldDB" id="A0A8T0UT63"/>
<feature type="region of interest" description="Disordered" evidence="1">
    <location>
        <begin position="1"/>
        <end position="101"/>
    </location>
</feature>
<protein>
    <submittedName>
        <fullName evidence="2">Uncharacterized protein</fullName>
    </submittedName>
</protein>
<comment type="caution">
    <text evidence="2">The sequence shown here is derived from an EMBL/GenBank/DDBJ whole genome shotgun (WGS) entry which is preliminary data.</text>
</comment>
<keyword evidence="3" id="KW-1185">Reference proteome</keyword>
<sequence length="168" mass="17661">MYEFPRVRWIRSQDFGPRSTETTAEELGTGGGGGTRNGRRRNERNESPGRDGSRPRSATPRWPEGRRREAETRRDEEGGMPGLGTLLGEGAASRRPGAGIGKSERVLGSAAAVGSGGWGWGGRSVVCVGGGGDADRGEPVGAKPERQSAVWARAVRRIGCGRGGSGME</sequence>
<feature type="compositionally biased region" description="Basic and acidic residues" evidence="1">
    <location>
        <begin position="43"/>
        <end position="54"/>
    </location>
</feature>
<reference evidence="2" key="1">
    <citation type="submission" date="2020-05" db="EMBL/GenBank/DDBJ databases">
        <title>WGS assembly of Panicum virgatum.</title>
        <authorList>
            <person name="Lovell J.T."/>
            <person name="Jenkins J."/>
            <person name="Shu S."/>
            <person name="Juenger T.E."/>
            <person name="Schmutz J."/>
        </authorList>
    </citation>
    <scope>NUCLEOTIDE SEQUENCE</scope>
    <source>
        <strain evidence="2">AP13</strain>
    </source>
</reference>
<feature type="compositionally biased region" description="Basic and acidic residues" evidence="1">
    <location>
        <begin position="63"/>
        <end position="77"/>
    </location>
</feature>
<evidence type="ECO:0000313" key="2">
    <source>
        <dbReference type="EMBL" id="KAG2624084.1"/>
    </source>
</evidence>
<proteinExistence type="predicted"/>
<accession>A0A8T0UT63</accession>
<evidence type="ECO:0000313" key="3">
    <source>
        <dbReference type="Proteomes" id="UP000823388"/>
    </source>
</evidence>
<name>A0A8T0UT63_PANVG</name>
<evidence type="ECO:0000256" key="1">
    <source>
        <dbReference type="SAM" id="MobiDB-lite"/>
    </source>
</evidence>
<organism evidence="2 3">
    <name type="scientific">Panicum virgatum</name>
    <name type="common">Blackwell switchgrass</name>
    <dbReference type="NCBI Taxonomy" id="38727"/>
    <lineage>
        <taxon>Eukaryota</taxon>
        <taxon>Viridiplantae</taxon>
        <taxon>Streptophyta</taxon>
        <taxon>Embryophyta</taxon>
        <taxon>Tracheophyta</taxon>
        <taxon>Spermatophyta</taxon>
        <taxon>Magnoliopsida</taxon>
        <taxon>Liliopsida</taxon>
        <taxon>Poales</taxon>
        <taxon>Poaceae</taxon>
        <taxon>PACMAD clade</taxon>
        <taxon>Panicoideae</taxon>
        <taxon>Panicodae</taxon>
        <taxon>Paniceae</taxon>
        <taxon>Panicinae</taxon>
        <taxon>Panicum</taxon>
        <taxon>Panicum sect. Hiantes</taxon>
    </lineage>
</organism>
<gene>
    <name evidence="2" type="ORF">PVAP13_3KG100027</name>
</gene>
<dbReference type="EMBL" id="CM029041">
    <property type="protein sequence ID" value="KAG2624084.1"/>
    <property type="molecule type" value="Genomic_DNA"/>
</dbReference>